<accession>A0A2W1JPT0</accession>
<dbReference type="PANTHER" id="PTHR43617">
    <property type="entry name" value="L-AMINO ACID N-ACETYLTRANSFERASE"/>
    <property type="match status" value="1"/>
</dbReference>
<dbReference type="Pfam" id="PF00583">
    <property type="entry name" value="Acetyltransf_1"/>
    <property type="match status" value="1"/>
</dbReference>
<dbReference type="InterPro" id="IPR000182">
    <property type="entry name" value="GNAT_dom"/>
</dbReference>
<dbReference type="InterPro" id="IPR016181">
    <property type="entry name" value="Acyl_CoA_acyltransferase"/>
</dbReference>
<keyword evidence="3" id="KW-1185">Reference proteome</keyword>
<protein>
    <recommendedName>
        <fullName evidence="1">N-acetyltransferase domain-containing protein</fullName>
    </recommendedName>
</protein>
<dbReference type="PROSITE" id="PS51186">
    <property type="entry name" value="GNAT"/>
    <property type="match status" value="1"/>
</dbReference>
<dbReference type="Proteomes" id="UP000248857">
    <property type="component" value="Unassembled WGS sequence"/>
</dbReference>
<dbReference type="EMBL" id="PQWO01000001">
    <property type="protein sequence ID" value="PZD75350.1"/>
    <property type="molecule type" value="Genomic_DNA"/>
</dbReference>
<comment type="caution">
    <text evidence="2">The sequence shown here is derived from an EMBL/GenBank/DDBJ whole genome shotgun (WGS) entry which is preliminary data.</text>
</comment>
<proteinExistence type="predicted"/>
<name>A0A2W1JPT0_9CYAN</name>
<evidence type="ECO:0000313" key="2">
    <source>
        <dbReference type="EMBL" id="PZD75350.1"/>
    </source>
</evidence>
<organism evidence="2 3">
    <name type="scientific">Acaryochloris thomasi RCC1774</name>
    <dbReference type="NCBI Taxonomy" id="1764569"/>
    <lineage>
        <taxon>Bacteria</taxon>
        <taxon>Bacillati</taxon>
        <taxon>Cyanobacteriota</taxon>
        <taxon>Cyanophyceae</taxon>
        <taxon>Acaryochloridales</taxon>
        <taxon>Acaryochloridaceae</taxon>
        <taxon>Acaryochloris</taxon>
        <taxon>Acaryochloris thomasi</taxon>
    </lineage>
</organism>
<dbReference type="SUPFAM" id="SSF55729">
    <property type="entry name" value="Acyl-CoA N-acyltransferases (Nat)"/>
    <property type="match status" value="1"/>
</dbReference>
<dbReference type="RefSeq" id="WP_199464244.1">
    <property type="nucleotide sequence ID" value="NZ_CAWNWM010000001.1"/>
</dbReference>
<gene>
    <name evidence="2" type="ORF">C1752_00261</name>
</gene>
<dbReference type="AlphaFoldDB" id="A0A2W1JPT0"/>
<dbReference type="InterPro" id="IPR050276">
    <property type="entry name" value="MshD_Acetyltransferase"/>
</dbReference>
<evidence type="ECO:0000259" key="1">
    <source>
        <dbReference type="PROSITE" id="PS51186"/>
    </source>
</evidence>
<feature type="domain" description="N-acetyltransferase" evidence="1">
    <location>
        <begin position="11"/>
        <end position="158"/>
    </location>
</feature>
<dbReference type="CDD" id="cd04301">
    <property type="entry name" value="NAT_SF"/>
    <property type="match status" value="1"/>
</dbReference>
<evidence type="ECO:0000313" key="3">
    <source>
        <dbReference type="Proteomes" id="UP000248857"/>
    </source>
</evidence>
<sequence>MSQKRSPGEETIIRPERISDVDAIWSVNQQTFETEAEANLVNALRKSASPYLSFVAERGSTVIGHLLLTPVDLVGECSKRKLMGLAPMAVLPAAQRQGIGSQLIKAGITACRRLEYDAIVVLGYPSYYPRFGFVPASLFDIHSSYEVPDDAFMILALSPSCLSDVHGIIQYHEAFRDL</sequence>
<dbReference type="Gene3D" id="3.40.630.30">
    <property type="match status" value="1"/>
</dbReference>
<dbReference type="PANTHER" id="PTHR43617:SF2">
    <property type="entry name" value="UPF0039 PROTEIN SLL0451"/>
    <property type="match status" value="1"/>
</dbReference>
<dbReference type="GO" id="GO:0016747">
    <property type="term" value="F:acyltransferase activity, transferring groups other than amino-acyl groups"/>
    <property type="evidence" value="ECO:0007669"/>
    <property type="project" value="InterPro"/>
</dbReference>
<reference evidence="2 3" key="1">
    <citation type="journal article" date="2018" name="Sci. Rep.">
        <title>A novel species of the marine cyanobacterium Acaryochloris with a unique pigment content and lifestyle.</title>
        <authorList>
            <person name="Partensky F."/>
            <person name="Six C."/>
            <person name="Ratin M."/>
            <person name="Garczarek L."/>
            <person name="Vaulot D."/>
            <person name="Probert I."/>
            <person name="Calteau A."/>
            <person name="Gourvil P."/>
            <person name="Marie D."/>
            <person name="Grebert T."/>
            <person name="Bouchier C."/>
            <person name="Le Panse S."/>
            <person name="Gachenot M."/>
            <person name="Rodriguez F."/>
            <person name="Garrido J.L."/>
        </authorList>
    </citation>
    <scope>NUCLEOTIDE SEQUENCE [LARGE SCALE GENOMIC DNA]</scope>
    <source>
        <strain evidence="2 3">RCC1774</strain>
    </source>
</reference>